<dbReference type="PANTHER" id="PTHR47396:SF1">
    <property type="entry name" value="ATP-DEPENDENT HELICASE IRC3-RELATED"/>
    <property type="match status" value="1"/>
</dbReference>
<protein>
    <recommendedName>
        <fullName evidence="5">Fanconi anemia group M protein</fullName>
    </recommendedName>
</protein>
<evidence type="ECO:0008006" key="5">
    <source>
        <dbReference type="Google" id="ProtNLM"/>
    </source>
</evidence>
<evidence type="ECO:0000313" key="3">
    <source>
        <dbReference type="EMBL" id="CAL8128923.1"/>
    </source>
</evidence>
<dbReference type="EMBL" id="CAXLJM020000075">
    <property type="protein sequence ID" value="CAL8128923.1"/>
    <property type="molecule type" value="Genomic_DNA"/>
</dbReference>
<dbReference type="Proteomes" id="UP001642540">
    <property type="component" value="Unassembled WGS sequence"/>
</dbReference>
<name>A0ABP1RIT2_9HEXA</name>
<dbReference type="PANTHER" id="PTHR47396">
    <property type="entry name" value="TYPE I RESTRICTION ENZYME ECOKI R PROTEIN"/>
    <property type="match status" value="1"/>
</dbReference>
<dbReference type="PROSITE" id="PS51192">
    <property type="entry name" value="HELICASE_ATP_BIND_1"/>
    <property type="match status" value="1"/>
</dbReference>
<organism evidence="3 4">
    <name type="scientific">Orchesella dallaii</name>
    <dbReference type="NCBI Taxonomy" id="48710"/>
    <lineage>
        <taxon>Eukaryota</taxon>
        <taxon>Metazoa</taxon>
        <taxon>Ecdysozoa</taxon>
        <taxon>Arthropoda</taxon>
        <taxon>Hexapoda</taxon>
        <taxon>Collembola</taxon>
        <taxon>Entomobryomorpha</taxon>
        <taxon>Entomobryoidea</taxon>
        <taxon>Orchesellidae</taxon>
        <taxon>Orchesellinae</taxon>
        <taxon>Orchesella</taxon>
    </lineage>
</organism>
<dbReference type="InterPro" id="IPR027417">
    <property type="entry name" value="P-loop_NTPase"/>
</dbReference>
<dbReference type="Pfam" id="PF00271">
    <property type="entry name" value="Helicase_C"/>
    <property type="match status" value="1"/>
</dbReference>
<accession>A0ABP1RIT2</accession>
<evidence type="ECO:0000313" key="4">
    <source>
        <dbReference type="Proteomes" id="UP001642540"/>
    </source>
</evidence>
<reference evidence="3 4" key="1">
    <citation type="submission" date="2024-08" db="EMBL/GenBank/DDBJ databases">
        <authorList>
            <person name="Cucini C."/>
            <person name="Frati F."/>
        </authorList>
    </citation>
    <scope>NUCLEOTIDE SEQUENCE [LARGE SCALE GENOMIC DNA]</scope>
</reference>
<dbReference type="Pfam" id="PF04851">
    <property type="entry name" value="ResIII"/>
    <property type="match status" value="1"/>
</dbReference>
<keyword evidence="4" id="KW-1185">Reference proteome</keyword>
<dbReference type="InterPro" id="IPR014001">
    <property type="entry name" value="Helicase_ATP-bd"/>
</dbReference>
<sequence length="476" mass="54229">MAAYARSQLLRKKTRSKYEEKGKDFAIWLRDMILEKDYSIFYSYQMEAVLHTQRHLLIDVDAETSSDTHDGRRSECDPVLIVAPTGSGKSGMIVLLPYVLQSRKVLILTPSVVISKQLARAFGIFKHEESFFQVTGFYNKNKTSTAAGGSQDDQDGDEEDLENILETGIVLKDPSEITSRLPNLVIVNAQKFGGKSKLSLQYNKKEVVGDVEAFFRQFDTLIVDEAHHYPAKTWVTIVDEFQKPAKGMQKRIIFITATPYRSIAGGKHRPILKNQNHRIAYEIKAKDVEGQTVRRLDFVERTNVANLANDIEELLNKNARREPRITKHQAIVLVPRQDEADRIAMELNDAMGVTTFAVSIVSNTKKEDKEKRIKDFGEGRYQVAVNCMLLNEGYDNNSVSVCVIVRNVGSRILFEQFIGRAMRMKKFGEGEQPDQSVATILSYKEFKQRKLWTERNKLATKDPVDEEGLYDDDDDE</sequence>
<evidence type="ECO:0000259" key="2">
    <source>
        <dbReference type="PROSITE" id="PS51194"/>
    </source>
</evidence>
<feature type="domain" description="Helicase C-terminal" evidence="2">
    <location>
        <begin position="310"/>
        <end position="464"/>
    </location>
</feature>
<comment type="caution">
    <text evidence="3">The sequence shown here is derived from an EMBL/GenBank/DDBJ whole genome shotgun (WGS) entry which is preliminary data.</text>
</comment>
<feature type="domain" description="Helicase ATP-binding" evidence="1">
    <location>
        <begin position="70"/>
        <end position="259"/>
    </location>
</feature>
<dbReference type="PROSITE" id="PS51194">
    <property type="entry name" value="HELICASE_CTER"/>
    <property type="match status" value="1"/>
</dbReference>
<dbReference type="InterPro" id="IPR050742">
    <property type="entry name" value="Helicase_Restrict-Modif_Enz"/>
</dbReference>
<proteinExistence type="predicted"/>
<dbReference type="Gene3D" id="3.40.50.300">
    <property type="entry name" value="P-loop containing nucleotide triphosphate hydrolases"/>
    <property type="match status" value="2"/>
</dbReference>
<dbReference type="SUPFAM" id="SSF52540">
    <property type="entry name" value="P-loop containing nucleoside triphosphate hydrolases"/>
    <property type="match status" value="1"/>
</dbReference>
<dbReference type="InterPro" id="IPR001650">
    <property type="entry name" value="Helicase_C-like"/>
</dbReference>
<gene>
    <name evidence="3" type="ORF">ODALV1_LOCUS22683</name>
</gene>
<dbReference type="SMART" id="SM00487">
    <property type="entry name" value="DEXDc"/>
    <property type="match status" value="1"/>
</dbReference>
<dbReference type="InterPro" id="IPR006935">
    <property type="entry name" value="Helicase/UvrB_N"/>
</dbReference>
<evidence type="ECO:0000259" key="1">
    <source>
        <dbReference type="PROSITE" id="PS51192"/>
    </source>
</evidence>